<keyword evidence="2" id="KW-1185">Reference proteome</keyword>
<comment type="caution">
    <text evidence="1">The sequence shown here is derived from an EMBL/GenBank/DDBJ whole genome shotgun (WGS) entry which is preliminary data.</text>
</comment>
<evidence type="ECO:0000313" key="1">
    <source>
        <dbReference type="EMBL" id="KAG2607674.1"/>
    </source>
</evidence>
<protein>
    <submittedName>
        <fullName evidence="1">Uncharacterized protein</fullName>
    </submittedName>
</protein>
<name>A0A8T0TF64_PANVG</name>
<accession>A0A8T0TF64</accession>
<sequence>MGGLLLRILVYIWQNNVCRKSNMHRSTAVRDLLRSTARRASGSAKREVLPARGAVVQTPQEDMGFWVPYAGIVTGFAIALALRQLNPPEKTYLEKWLEINAANEAANASKQGSNGAK</sequence>
<gene>
    <name evidence="1" type="ORF">PVAP13_4NG264811</name>
</gene>
<dbReference type="AlphaFoldDB" id="A0A8T0TF64"/>
<evidence type="ECO:0000313" key="2">
    <source>
        <dbReference type="Proteomes" id="UP000823388"/>
    </source>
</evidence>
<dbReference type="Proteomes" id="UP000823388">
    <property type="component" value="Chromosome 4N"/>
</dbReference>
<dbReference type="EMBL" id="CM029044">
    <property type="protein sequence ID" value="KAG2607674.1"/>
    <property type="molecule type" value="Genomic_DNA"/>
</dbReference>
<reference evidence="1" key="1">
    <citation type="submission" date="2020-05" db="EMBL/GenBank/DDBJ databases">
        <title>WGS assembly of Panicum virgatum.</title>
        <authorList>
            <person name="Lovell J.T."/>
            <person name="Jenkins J."/>
            <person name="Shu S."/>
            <person name="Juenger T.E."/>
            <person name="Schmutz J."/>
        </authorList>
    </citation>
    <scope>NUCLEOTIDE SEQUENCE</scope>
    <source>
        <strain evidence="1">AP13</strain>
    </source>
</reference>
<organism evidence="1 2">
    <name type="scientific">Panicum virgatum</name>
    <name type="common">Blackwell switchgrass</name>
    <dbReference type="NCBI Taxonomy" id="38727"/>
    <lineage>
        <taxon>Eukaryota</taxon>
        <taxon>Viridiplantae</taxon>
        <taxon>Streptophyta</taxon>
        <taxon>Embryophyta</taxon>
        <taxon>Tracheophyta</taxon>
        <taxon>Spermatophyta</taxon>
        <taxon>Magnoliopsida</taxon>
        <taxon>Liliopsida</taxon>
        <taxon>Poales</taxon>
        <taxon>Poaceae</taxon>
        <taxon>PACMAD clade</taxon>
        <taxon>Panicoideae</taxon>
        <taxon>Panicodae</taxon>
        <taxon>Paniceae</taxon>
        <taxon>Panicinae</taxon>
        <taxon>Panicum</taxon>
        <taxon>Panicum sect. Hiantes</taxon>
    </lineage>
</organism>
<proteinExistence type="predicted"/>